<feature type="region of interest" description="Disordered" evidence="3">
    <location>
        <begin position="513"/>
        <end position="537"/>
    </location>
</feature>
<protein>
    <submittedName>
        <fullName evidence="5">NAD(P)-dependent dehydrogenase (Short-subunit alcohol dehydrogenase family)</fullName>
    </submittedName>
</protein>
<feature type="region of interest" description="Disordered" evidence="3">
    <location>
        <begin position="246"/>
        <end position="286"/>
    </location>
</feature>
<feature type="region of interest" description="Disordered" evidence="3">
    <location>
        <begin position="413"/>
        <end position="470"/>
    </location>
</feature>
<evidence type="ECO:0000313" key="6">
    <source>
        <dbReference type="Proteomes" id="UP001234880"/>
    </source>
</evidence>
<dbReference type="SUPFAM" id="SSF51735">
    <property type="entry name" value="NAD(P)-binding Rossmann-fold domains"/>
    <property type="match status" value="1"/>
</dbReference>
<dbReference type="Gene3D" id="3.40.50.720">
    <property type="entry name" value="NAD(P)-binding Rossmann-like Domain"/>
    <property type="match status" value="1"/>
</dbReference>
<dbReference type="Proteomes" id="UP001234880">
    <property type="component" value="Unassembled WGS sequence"/>
</dbReference>
<dbReference type="InterPro" id="IPR036291">
    <property type="entry name" value="NAD(P)-bd_dom_sf"/>
</dbReference>
<feature type="compositionally biased region" description="Basic and acidic residues" evidence="3">
    <location>
        <begin position="456"/>
        <end position="470"/>
    </location>
</feature>
<evidence type="ECO:0000256" key="2">
    <source>
        <dbReference type="ARBA" id="ARBA00023002"/>
    </source>
</evidence>
<dbReference type="PANTHER" id="PTHR24321:SF15">
    <property type="entry name" value="OXIDOREDUCTASE UCPA"/>
    <property type="match status" value="1"/>
</dbReference>
<feature type="domain" description="Ketoreductase" evidence="4">
    <location>
        <begin position="9"/>
        <end position="193"/>
    </location>
</feature>
<keyword evidence="2" id="KW-0560">Oxidoreductase</keyword>
<dbReference type="PRINTS" id="PR00080">
    <property type="entry name" value="SDRFAMILY"/>
</dbReference>
<evidence type="ECO:0000313" key="5">
    <source>
        <dbReference type="EMBL" id="MDP9615822.1"/>
    </source>
</evidence>
<evidence type="ECO:0000259" key="4">
    <source>
        <dbReference type="SMART" id="SM00822"/>
    </source>
</evidence>
<comment type="caution">
    <text evidence="5">The sequence shown here is derived from an EMBL/GenBank/DDBJ whole genome shotgun (WGS) entry which is preliminary data.</text>
</comment>
<feature type="compositionally biased region" description="Polar residues" evidence="3">
    <location>
        <begin position="519"/>
        <end position="529"/>
    </location>
</feature>
<dbReference type="PANTHER" id="PTHR24321">
    <property type="entry name" value="DEHYDROGENASES, SHORT CHAIN"/>
    <property type="match status" value="1"/>
</dbReference>
<sequence>MTEQRLNRKVALITGATGGIGAATAELFAREGARLIITDVAQEPLDALAEEIAATGAETLATCLDVSSARQWDEVIASVRERFGRLDVLVNLAGIVDWPGVEDTEEDAWDRVIDVDQKGTWLGMRAAMPLLRATGNASVINTSSVLGLVGSGAAAAYQAAKGAVRLLSKTAAVEYARQGVRVNSIHPGVIATPMIQDILDEQGDQQPDIVRTPMRRAGRPEEVASAILFLASDESSYVTGSELVIDGGPHRPLTPGAAADTPAPRRATAAARGSASTRGLPGRWVRASAPYGAPARTRGRPHRASALGGRALGRVWPQDPGGELGQFRTHPFTRQALLPGQVGDEVGPGGGEQGVGGEVAVGQAGDLLQYGPEQAVPPPVVLRLVRAAAAAFLQGQGEAAVVEFEAQDGVEEGGHALPWRSGGPQGRRAGLDGLPDRLQPRLVQRAEQSGAVTEGAEERALADPGSRRDVGHGDVLGATAAGEEGVGGRENRLPVAGGVLAGLALGHAAPPVCKADPGSVSSKRTQGPDSTDGGHPCPHRLLRRISSATVCDCCWTRTFLAGSACGPRTA</sequence>
<name>A0ABT9L556_9ACTN</name>
<keyword evidence="6" id="KW-1185">Reference proteome</keyword>
<dbReference type="InterPro" id="IPR057326">
    <property type="entry name" value="KR_dom"/>
</dbReference>
<proteinExistence type="inferred from homology"/>
<dbReference type="PRINTS" id="PR00081">
    <property type="entry name" value="GDHRDH"/>
</dbReference>
<accession>A0ABT9L556</accession>
<evidence type="ECO:0000256" key="3">
    <source>
        <dbReference type="SAM" id="MobiDB-lite"/>
    </source>
</evidence>
<comment type="similarity">
    <text evidence="1">Belongs to the short-chain dehydrogenases/reductases (SDR) family.</text>
</comment>
<dbReference type="Pfam" id="PF13561">
    <property type="entry name" value="adh_short_C2"/>
    <property type="match status" value="1"/>
</dbReference>
<reference evidence="5 6" key="1">
    <citation type="submission" date="2023-07" db="EMBL/GenBank/DDBJ databases">
        <title>Sequencing the genomes of 1000 actinobacteria strains.</title>
        <authorList>
            <person name="Klenk H.-P."/>
        </authorList>
    </citation>
    <scope>NUCLEOTIDE SEQUENCE [LARGE SCALE GENOMIC DNA]</scope>
    <source>
        <strain evidence="5 6">DSM 41600</strain>
    </source>
</reference>
<evidence type="ECO:0000256" key="1">
    <source>
        <dbReference type="ARBA" id="ARBA00006484"/>
    </source>
</evidence>
<dbReference type="EMBL" id="JAURUE010000002">
    <property type="protein sequence ID" value="MDP9615822.1"/>
    <property type="molecule type" value="Genomic_DNA"/>
</dbReference>
<dbReference type="NCBIfam" id="NF005559">
    <property type="entry name" value="PRK07231.1"/>
    <property type="match status" value="1"/>
</dbReference>
<dbReference type="InterPro" id="IPR002347">
    <property type="entry name" value="SDR_fam"/>
</dbReference>
<dbReference type="SMART" id="SM00822">
    <property type="entry name" value="PKS_KR"/>
    <property type="match status" value="1"/>
</dbReference>
<gene>
    <name evidence="5" type="ORF">JOF35_008160</name>
</gene>
<feature type="compositionally biased region" description="Low complexity" evidence="3">
    <location>
        <begin position="254"/>
        <end position="279"/>
    </location>
</feature>
<organism evidence="5 6">
    <name type="scientific">Streptomyces demainii</name>
    <dbReference type="NCBI Taxonomy" id="588122"/>
    <lineage>
        <taxon>Bacteria</taxon>
        <taxon>Bacillati</taxon>
        <taxon>Actinomycetota</taxon>
        <taxon>Actinomycetes</taxon>
        <taxon>Kitasatosporales</taxon>
        <taxon>Streptomycetaceae</taxon>
        <taxon>Streptomyces</taxon>
    </lineage>
</organism>